<sequence>MTGFVAGTLVHTEKGLVPIQEIKVGDRVLSRHVSSKGPTEYKQVIKAFKQDVKRPVMSPLKLSNILCTEEHLFWVKDRGWIPANQIDERATIEYLLHLPNHDISDLGRYDHLNGMDSIEDMDFHIWDSRIDNLAIIPKTNEWKYNNEIHYGYELVDFSSGKPRIVLLDINDYSGLGVFIQNSFDPNAISDKDKLDYLLLYKDEDKELITKYRELFYYGVAGGIGKPYFTYGYNIDVEDYQTYFVGEEGIWVHC</sequence>
<dbReference type="PATRIC" id="fig|1144672.3.peg.3834"/>
<evidence type="ECO:0008006" key="3">
    <source>
        <dbReference type="Google" id="ProtNLM"/>
    </source>
</evidence>
<dbReference type="RefSeq" id="WP_004808329.1">
    <property type="nucleotide sequence ID" value="NZ_KB849440.1"/>
</dbReference>
<dbReference type="Proteomes" id="UP000013209">
    <property type="component" value="Unassembled WGS sequence"/>
</dbReference>
<evidence type="ECO:0000313" key="2">
    <source>
        <dbReference type="Proteomes" id="UP000013209"/>
    </source>
</evidence>
<dbReference type="CDD" id="cd00081">
    <property type="entry name" value="Hint"/>
    <property type="match status" value="1"/>
</dbReference>
<dbReference type="HOGENOM" id="CLU_080912_0_0_6"/>
<dbReference type="SUPFAM" id="SSF51294">
    <property type="entry name" value="Hedgehog/intein (Hint) domain"/>
    <property type="match status" value="1"/>
</dbReference>
<dbReference type="eggNOG" id="COG1372">
    <property type="taxonomic scope" value="Bacteria"/>
</dbReference>
<dbReference type="InterPro" id="IPR036844">
    <property type="entry name" value="Hint_dom_sf"/>
</dbReference>
<reference evidence="1 2" key="1">
    <citation type="submission" date="2013-02" db="EMBL/GenBank/DDBJ databases">
        <title>The Genome Sequence of Acinetobacter sp. CIP 56.2.</title>
        <authorList>
            <consortium name="The Broad Institute Genome Sequencing Platform"/>
            <consortium name="The Broad Institute Genome Sequencing Center for Infectious Disease"/>
            <person name="Cerqueira G."/>
            <person name="Feldgarden M."/>
            <person name="Courvalin P."/>
            <person name="Perichon B."/>
            <person name="Grillot-Courvalin C."/>
            <person name="Clermont D."/>
            <person name="Rocha E."/>
            <person name="Yoon E.-J."/>
            <person name="Nemec A."/>
            <person name="Walker B."/>
            <person name="Young S.K."/>
            <person name="Zeng Q."/>
            <person name="Gargeya S."/>
            <person name="Fitzgerald M."/>
            <person name="Haas B."/>
            <person name="Abouelleil A."/>
            <person name="Alvarado L."/>
            <person name="Arachchi H.M."/>
            <person name="Berlin A.M."/>
            <person name="Chapman S.B."/>
            <person name="Dewar J."/>
            <person name="Goldberg J."/>
            <person name="Griggs A."/>
            <person name="Gujja S."/>
            <person name="Hansen M."/>
            <person name="Howarth C."/>
            <person name="Imamovic A."/>
            <person name="Larimer J."/>
            <person name="McCowan C."/>
            <person name="Murphy C."/>
            <person name="Neiman D."/>
            <person name="Pearson M."/>
            <person name="Priest M."/>
            <person name="Roberts A."/>
            <person name="Saif S."/>
            <person name="Shea T."/>
            <person name="Sisk P."/>
            <person name="Sykes S."/>
            <person name="Wortman J."/>
            <person name="Nusbaum C."/>
            <person name="Birren B."/>
        </authorList>
    </citation>
    <scope>NUCLEOTIDE SEQUENCE [LARGE SCALE GENOMIC DNA]</scope>
    <source>
        <strain evidence="1 2">CIP 56.2</strain>
    </source>
</reference>
<dbReference type="Gene3D" id="2.170.16.10">
    <property type="entry name" value="Hedgehog/Intein (Hint) domain"/>
    <property type="match status" value="1"/>
</dbReference>
<dbReference type="Pfam" id="PF07591">
    <property type="entry name" value="PT-HINT"/>
    <property type="match status" value="1"/>
</dbReference>
<protein>
    <recommendedName>
        <fullName evidence="3">Hint domain-containing protein</fullName>
    </recommendedName>
</protein>
<dbReference type="STRING" id="1144672.F966_03970"/>
<dbReference type="AlphaFoldDB" id="N8W817"/>
<comment type="caution">
    <text evidence="1">The sequence shown here is derived from an EMBL/GenBank/DDBJ whole genome shotgun (WGS) entry which is preliminary data.</text>
</comment>
<proteinExistence type="predicted"/>
<organism evidence="1 2">
    <name type="scientific">Acinetobacter higginsii</name>
    <dbReference type="NCBI Taxonomy" id="70347"/>
    <lineage>
        <taxon>Bacteria</taxon>
        <taxon>Pseudomonadati</taxon>
        <taxon>Pseudomonadota</taxon>
        <taxon>Gammaproteobacteria</taxon>
        <taxon>Moraxellales</taxon>
        <taxon>Moraxellaceae</taxon>
        <taxon>Acinetobacter</taxon>
    </lineage>
</organism>
<accession>N8W817</accession>
<name>N8W817_9GAMM</name>
<gene>
    <name evidence="1" type="ORF">F966_03970</name>
</gene>
<dbReference type="EMBL" id="APPH01000020">
    <property type="protein sequence ID" value="ENV08106.1"/>
    <property type="molecule type" value="Genomic_DNA"/>
</dbReference>
<evidence type="ECO:0000313" key="1">
    <source>
        <dbReference type="EMBL" id="ENV08106.1"/>
    </source>
</evidence>